<name>A0ABV9Q4F1_9BACL</name>
<organism evidence="1 2">
    <name type="scientific">Effusibacillus consociatus</name>
    <dbReference type="NCBI Taxonomy" id="1117041"/>
    <lineage>
        <taxon>Bacteria</taxon>
        <taxon>Bacillati</taxon>
        <taxon>Bacillota</taxon>
        <taxon>Bacilli</taxon>
        <taxon>Bacillales</taxon>
        <taxon>Alicyclobacillaceae</taxon>
        <taxon>Effusibacillus</taxon>
    </lineage>
</organism>
<accession>A0ABV9Q4F1</accession>
<dbReference type="EMBL" id="JBHSHC010000128">
    <property type="protein sequence ID" value="MFC4769376.1"/>
    <property type="molecule type" value="Genomic_DNA"/>
</dbReference>
<evidence type="ECO:0000313" key="2">
    <source>
        <dbReference type="Proteomes" id="UP001596002"/>
    </source>
</evidence>
<comment type="caution">
    <text evidence="1">The sequence shown here is derived from an EMBL/GenBank/DDBJ whole genome shotgun (WGS) entry which is preliminary data.</text>
</comment>
<protein>
    <submittedName>
        <fullName evidence="1">Uncharacterized protein</fullName>
    </submittedName>
</protein>
<keyword evidence="2" id="KW-1185">Reference proteome</keyword>
<reference evidence="2" key="1">
    <citation type="journal article" date="2019" name="Int. J. Syst. Evol. Microbiol.">
        <title>The Global Catalogue of Microorganisms (GCM) 10K type strain sequencing project: providing services to taxonomists for standard genome sequencing and annotation.</title>
        <authorList>
            <consortium name="The Broad Institute Genomics Platform"/>
            <consortium name="The Broad Institute Genome Sequencing Center for Infectious Disease"/>
            <person name="Wu L."/>
            <person name="Ma J."/>
        </authorList>
    </citation>
    <scope>NUCLEOTIDE SEQUENCE [LARGE SCALE GENOMIC DNA]</scope>
    <source>
        <strain evidence="2">WYCCWR 12678</strain>
    </source>
</reference>
<sequence>MIFDHPFYALLPAPPLGILDPCFPQWARTNRLAAERASVCRLYGNNSAECVAARERYFEAARQYAFCLDDTWGQNEF</sequence>
<dbReference type="Proteomes" id="UP001596002">
    <property type="component" value="Unassembled WGS sequence"/>
</dbReference>
<proteinExistence type="predicted"/>
<dbReference type="RefSeq" id="WP_380027821.1">
    <property type="nucleotide sequence ID" value="NZ_JBHSHC010000128.1"/>
</dbReference>
<evidence type="ECO:0000313" key="1">
    <source>
        <dbReference type="EMBL" id="MFC4769376.1"/>
    </source>
</evidence>
<gene>
    <name evidence="1" type="ORF">ACFO8Q_18770</name>
</gene>